<reference evidence="1 2" key="1">
    <citation type="submission" date="2024-02" db="EMBL/GenBank/DDBJ databases">
        <title>Janibacter sp. nov., isolated from gut of marine sandworm.</title>
        <authorList>
            <person name="Kim B."/>
            <person name="Jun M.O."/>
            <person name="Shin N.-R."/>
        </authorList>
    </citation>
    <scope>NUCLEOTIDE SEQUENCE [LARGE SCALE GENOMIC DNA]</scope>
    <source>
        <strain evidence="1 2">A1S7</strain>
    </source>
</reference>
<dbReference type="InterPro" id="IPR027417">
    <property type="entry name" value="P-loop_NTPase"/>
</dbReference>
<organism evidence="1 2">
    <name type="scientific">Janibacter alittae</name>
    <dbReference type="NCBI Taxonomy" id="3115209"/>
    <lineage>
        <taxon>Bacteria</taxon>
        <taxon>Bacillati</taxon>
        <taxon>Actinomycetota</taxon>
        <taxon>Actinomycetes</taxon>
        <taxon>Micrococcales</taxon>
        <taxon>Intrasporangiaceae</taxon>
        <taxon>Janibacter</taxon>
    </lineage>
</organism>
<keyword evidence="2" id="KW-1185">Reference proteome</keyword>
<dbReference type="Gene3D" id="3.40.50.300">
    <property type="entry name" value="P-loop containing nucleotide triphosphate hydrolases"/>
    <property type="match status" value="1"/>
</dbReference>
<dbReference type="EMBL" id="CP144913">
    <property type="protein sequence ID" value="WXB75880.1"/>
    <property type="molecule type" value="Genomic_DNA"/>
</dbReference>
<name>A0ABZ2MFP2_9MICO</name>
<sequence>MHPVILVTGASGGLGASTLTAVTGTVLGRRRAPTLVDADFSGGGLDVTVAIEHLEGLRWGDLADHEGHVDEEGLRRRLPMGPVPVLAARGPTPGGPTMTAVVEALARVGPVVLDVPAGPLPPELAGLADVVIVLVGLRPRWLRDGERWALGLGELSERTLVVTRGPRRAERVSVQAADHLGLRLLEHLADDAAVPRDEARGRAPRPRGSVGEVARALVEALPVSDTVLSGPAHDRVLGLVS</sequence>
<accession>A0ABZ2MFP2</accession>
<protein>
    <submittedName>
        <fullName evidence="1">Uncharacterized protein</fullName>
    </submittedName>
</protein>
<dbReference type="Proteomes" id="UP001382727">
    <property type="component" value="Chromosome"/>
</dbReference>
<dbReference type="RefSeq" id="WP_338748650.1">
    <property type="nucleotide sequence ID" value="NZ_CP144913.1"/>
</dbReference>
<evidence type="ECO:0000313" key="1">
    <source>
        <dbReference type="EMBL" id="WXB75880.1"/>
    </source>
</evidence>
<evidence type="ECO:0000313" key="2">
    <source>
        <dbReference type="Proteomes" id="UP001382727"/>
    </source>
</evidence>
<dbReference type="SUPFAM" id="SSF52540">
    <property type="entry name" value="P-loop containing nucleoside triphosphate hydrolases"/>
    <property type="match status" value="1"/>
</dbReference>
<gene>
    <name evidence="1" type="ORF">V1351_13115</name>
</gene>
<proteinExistence type="predicted"/>